<evidence type="ECO:0000313" key="3">
    <source>
        <dbReference type="EMBL" id="PIC23642.1"/>
    </source>
</evidence>
<organism evidence="3 4">
    <name type="scientific">Caenorhabditis nigoni</name>
    <dbReference type="NCBI Taxonomy" id="1611254"/>
    <lineage>
        <taxon>Eukaryota</taxon>
        <taxon>Metazoa</taxon>
        <taxon>Ecdysozoa</taxon>
        <taxon>Nematoda</taxon>
        <taxon>Chromadorea</taxon>
        <taxon>Rhabditida</taxon>
        <taxon>Rhabditina</taxon>
        <taxon>Rhabditomorpha</taxon>
        <taxon>Rhabditoidea</taxon>
        <taxon>Rhabditidae</taxon>
        <taxon>Peloderinae</taxon>
        <taxon>Caenorhabditis</taxon>
    </lineage>
</organism>
<feature type="domain" description="T20D4.11-like" evidence="2">
    <location>
        <begin position="108"/>
        <end position="253"/>
    </location>
</feature>
<proteinExistence type="predicted"/>
<dbReference type="AlphaFoldDB" id="A0A2G5T8N6"/>
<dbReference type="Proteomes" id="UP000230233">
    <property type="component" value="Chromosome V"/>
</dbReference>
<keyword evidence="1" id="KW-0732">Signal</keyword>
<evidence type="ECO:0000256" key="1">
    <source>
        <dbReference type="SAM" id="SignalP"/>
    </source>
</evidence>
<dbReference type="EMBL" id="PDUG01000005">
    <property type="protein sequence ID" value="PIC23642.1"/>
    <property type="molecule type" value="Genomic_DNA"/>
</dbReference>
<comment type="caution">
    <text evidence="3">The sequence shown here is derived from an EMBL/GenBank/DDBJ whole genome shotgun (WGS) entry which is preliminary data.</text>
</comment>
<keyword evidence="4" id="KW-1185">Reference proteome</keyword>
<dbReference type="PANTHER" id="PTHR31897">
    <property type="entry name" value="PROTEIN CBG17011-RELATED"/>
    <property type="match status" value="1"/>
</dbReference>
<evidence type="ECO:0000259" key="2">
    <source>
        <dbReference type="Pfam" id="PF01579"/>
    </source>
</evidence>
<accession>A0A2G5T8N6</accession>
<reference evidence="4" key="1">
    <citation type="submission" date="2017-10" db="EMBL/GenBank/DDBJ databases">
        <title>Rapid genome shrinkage in a self-fertile nematode reveals novel sperm competition proteins.</title>
        <authorList>
            <person name="Yin D."/>
            <person name="Schwarz E.M."/>
            <person name="Thomas C.G."/>
            <person name="Felde R.L."/>
            <person name="Korf I.F."/>
            <person name="Cutter A.D."/>
            <person name="Schartner C.M."/>
            <person name="Ralston E.J."/>
            <person name="Meyer B.J."/>
            <person name="Haag E.S."/>
        </authorList>
    </citation>
    <scope>NUCLEOTIDE SEQUENCE [LARGE SCALE GENOMIC DNA]</scope>
    <source>
        <strain evidence="4">JU1422</strain>
    </source>
</reference>
<dbReference type="Pfam" id="PF01579">
    <property type="entry name" value="DUF19"/>
    <property type="match status" value="2"/>
</dbReference>
<dbReference type="InterPro" id="IPR002542">
    <property type="entry name" value="T20D4.11-like_dom"/>
</dbReference>
<gene>
    <name evidence="3" type="primary">Cnig_chr_V.g17271</name>
    <name evidence="3" type="ORF">B9Z55_017271</name>
</gene>
<feature type="signal peptide" evidence="1">
    <location>
        <begin position="1"/>
        <end position="17"/>
    </location>
</feature>
<dbReference type="PANTHER" id="PTHR31897:SF6">
    <property type="entry name" value="DUF19 DOMAIN-CONTAINING PROTEIN"/>
    <property type="match status" value="1"/>
</dbReference>
<feature type="domain" description="T20D4.11-like" evidence="2">
    <location>
        <begin position="23"/>
        <end position="96"/>
    </location>
</feature>
<evidence type="ECO:0000313" key="4">
    <source>
        <dbReference type="Proteomes" id="UP000230233"/>
    </source>
</evidence>
<sequence length="263" mass="30151">MCKLIFLLSIFTYSTWSRPSADRDVAPCLKAFFIAVYNGTYNCTSGFDFTSENSTIQRKAFTSGKSCFLEVVESECSNVQYEELIFEFDYFVEVLTTKPSDEDDCENPYYQFSGQKCLAILINLSKKSAELYPIEMKINDSRVLTLIDQCEEVQRCIKSPCLSTPEVQSVVSGACERVNMKNSEFITCQFQLDRTPKDKLNFTCLDDFDFFGNTLETEKLKFSTKKECTKEVMEKICGKSAVEKFDFYADIMMKSIESIETDD</sequence>
<dbReference type="OrthoDB" id="5869596at2759"/>
<feature type="chain" id="PRO_5013653716" description="T20D4.11-like domain-containing protein" evidence="1">
    <location>
        <begin position="18"/>
        <end position="263"/>
    </location>
</feature>
<protein>
    <recommendedName>
        <fullName evidence="2">T20D4.11-like domain-containing protein</fullName>
    </recommendedName>
</protein>
<name>A0A2G5T8N6_9PELO</name>